<keyword evidence="4" id="KW-0106">Calcium</keyword>
<proteinExistence type="inferred from homology"/>
<comment type="cofactor">
    <cofactor evidence="1">
        <name>Ca(2+)</name>
        <dbReference type="ChEBI" id="CHEBI:29108"/>
    </cofactor>
</comment>
<dbReference type="InterPro" id="IPR009283">
    <property type="entry name" value="Apyrase"/>
</dbReference>
<protein>
    <recommendedName>
        <fullName evidence="8">Apyrase</fullName>
    </recommendedName>
</protein>
<evidence type="ECO:0000256" key="3">
    <source>
        <dbReference type="ARBA" id="ARBA00022801"/>
    </source>
</evidence>
<comment type="similarity">
    <text evidence="5">Belongs to the apyrase family.</text>
</comment>
<dbReference type="InterPro" id="IPR036258">
    <property type="entry name" value="Apyrase_sf"/>
</dbReference>
<evidence type="ECO:0000256" key="2">
    <source>
        <dbReference type="ARBA" id="ARBA00022723"/>
    </source>
</evidence>
<evidence type="ECO:0000313" key="7">
    <source>
        <dbReference type="Proteomes" id="UP001303046"/>
    </source>
</evidence>
<dbReference type="Proteomes" id="UP001303046">
    <property type="component" value="Unassembled WGS sequence"/>
</dbReference>
<dbReference type="Pfam" id="PF06079">
    <property type="entry name" value="Apyrase"/>
    <property type="match status" value="1"/>
</dbReference>
<evidence type="ECO:0000313" key="6">
    <source>
        <dbReference type="EMBL" id="KAK6752231.1"/>
    </source>
</evidence>
<comment type="caution">
    <text evidence="6">The sequence shown here is derived from an EMBL/GenBank/DDBJ whole genome shotgun (WGS) entry which is preliminary data.</text>
</comment>
<keyword evidence="7" id="KW-1185">Reference proteome</keyword>
<dbReference type="Gene3D" id="2.120.10.100">
    <property type="entry name" value="Apyrase"/>
    <property type="match status" value="1"/>
</dbReference>
<keyword evidence="2" id="KW-0479">Metal-binding</keyword>
<sequence length="245" mass="27746">MELSDLSEYNGHLLSPDDKTGLLYEIKDGKAIPWVFLNSGPGNTTKGMKAEWLTVKDDLLYVGGHGTEYRDKTGAVVSEDSMWIKTITKTGKVRSENWKDIYTNMRDWAGYHEPGYLTHEAVQWSEIRKKWYFLPRKASKTIYNETEDEKKGAHILIEANPELNLLKVINVKDGKGSPKYDPEKGFSAFDFIPNTDDELILAIKSKEVTGSPPESYITVFNVNGTVLLPDQILDGNLKFEGIYFV</sequence>
<evidence type="ECO:0000256" key="4">
    <source>
        <dbReference type="ARBA" id="ARBA00022837"/>
    </source>
</evidence>
<reference evidence="6 7" key="1">
    <citation type="submission" date="2023-08" db="EMBL/GenBank/DDBJ databases">
        <title>A Necator americanus chromosomal reference genome.</title>
        <authorList>
            <person name="Ilik V."/>
            <person name="Petrzelkova K.J."/>
            <person name="Pardy F."/>
            <person name="Fuh T."/>
            <person name="Niatou-Singa F.S."/>
            <person name="Gouil Q."/>
            <person name="Baker L."/>
            <person name="Ritchie M.E."/>
            <person name="Jex A.R."/>
            <person name="Gazzola D."/>
            <person name="Li H."/>
            <person name="Toshio Fujiwara R."/>
            <person name="Zhan B."/>
            <person name="Aroian R.V."/>
            <person name="Pafco B."/>
            <person name="Schwarz E.M."/>
        </authorList>
    </citation>
    <scope>NUCLEOTIDE SEQUENCE [LARGE SCALE GENOMIC DNA]</scope>
    <source>
        <strain evidence="6 7">Aroian</strain>
        <tissue evidence="6">Whole animal</tissue>
    </source>
</reference>
<keyword evidence="3" id="KW-0378">Hydrolase</keyword>
<dbReference type="PANTHER" id="PTHR13023">
    <property type="entry name" value="APYRASE"/>
    <property type="match status" value="1"/>
</dbReference>
<dbReference type="PANTHER" id="PTHR13023:SF3">
    <property type="entry name" value="SOLUBLE CALCIUM-ACTIVATED NUCLEOTIDASE 1"/>
    <property type="match status" value="1"/>
</dbReference>
<evidence type="ECO:0000256" key="1">
    <source>
        <dbReference type="ARBA" id="ARBA00001913"/>
    </source>
</evidence>
<dbReference type="SUPFAM" id="SSF101887">
    <property type="entry name" value="Apyrase"/>
    <property type="match status" value="1"/>
</dbReference>
<evidence type="ECO:0000256" key="5">
    <source>
        <dbReference type="ARBA" id="ARBA00025738"/>
    </source>
</evidence>
<name>A0ABR1DRY1_NECAM</name>
<evidence type="ECO:0008006" key="8">
    <source>
        <dbReference type="Google" id="ProtNLM"/>
    </source>
</evidence>
<dbReference type="EMBL" id="JAVFWL010000004">
    <property type="protein sequence ID" value="KAK6752231.1"/>
    <property type="molecule type" value="Genomic_DNA"/>
</dbReference>
<accession>A0ABR1DRY1</accession>
<gene>
    <name evidence="6" type="primary">Necator_chrIV.g16871</name>
    <name evidence="6" type="ORF">RB195_003573</name>
</gene>
<organism evidence="6 7">
    <name type="scientific">Necator americanus</name>
    <name type="common">Human hookworm</name>
    <dbReference type="NCBI Taxonomy" id="51031"/>
    <lineage>
        <taxon>Eukaryota</taxon>
        <taxon>Metazoa</taxon>
        <taxon>Ecdysozoa</taxon>
        <taxon>Nematoda</taxon>
        <taxon>Chromadorea</taxon>
        <taxon>Rhabditida</taxon>
        <taxon>Rhabditina</taxon>
        <taxon>Rhabditomorpha</taxon>
        <taxon>Strongyloidea</taxon>
        <taxon>Ancylostomatidae</taxon>
        <taxon>Bunostominae</taxon>
        <taxon>Necator</taxon>
    </lineage>
</organism>